<name>U2EA59_9GAMM</name>
<comment type="caution">
    <text evidence="2">The sequence shown here is derived from an EMBL/GenBank/DDBJ whole genome shotgun (WGS) entry which is preliminary data.</text>
</comment>
<dbReference type="AlphaFoldDB" id="U2EA59"/>
<keyword evidence="1" id="KW-0812">Transmembrane</keyword>
<dbReference type="EMBL" id="AFNV02000003">
    <property type="protein sequence ID" value="ERJ20531.1"/>
    <property type="molecule type" value="Genomic_DNA"/>
</dbReference>
<evidence type="ECO:0000313" key="3">
    <source>
        <dbReference type="Proteomes" id="UP000006242"/>
    </source>
</evidence>
<dbReference type="OrthoDB" id="7067875at2"/>
<reference evidence="2 3" key="2">
    <citation type="journal article" date="2013" name="PLoS ONE">
        <title>INDIGO - INtegrated Data Warehouse of MIcrobial GenOmes with Examples from the Red Sea Extremophiles.</title>
        <authorList>
            <person name="Alam I."/>
            <person name="Antunes A."/>
            <person name="Kamau A.A."/>
            <person name="Ba Alawi W."/>
            <person name="Kalkatawi M."/>
            <person name="Stingl U."/>
            <person name="Bajic V.B."/>
        </authorList>
    </citation>
    <scope>NUCLEOTIDE SEQUENCE [LARGE SCALE GENOMIC DNA]</scope>
    <source>
        <strain evidence="2 3">E1L3A</strain>
    </source>
</reference>
<evidence type="ECO:0000256" key="1">
    <source>
        <dbReference type="SAM" id="Phobius"/>
    </source>
</evidence>
<keyword evidence="1" id="KW-0472">Membrane</keyword>
<reference evidence="2 3" key="1">
    <citation type="journal article" date="2011" name="J. Bacteriol.">
        <title>Genome sequence of Salinisphaera shabanensis, a gammaproteobacterium from the harsh, variable environment of the brine-seawater interface of the Shaban Deep in the Red Sea.</title>
        <authorList>
            <person name="Antunes A."/>
            <person name="Alam I."/>
            <person name="Bajic V.B."/>
            <person name="Stingl U."/>
        </authorList>
    </citation>
    <scope>NUCLEOTIDE SEQUENCE [LARGE SCALE GENOMIC DNA]</scope>
    <source>
        <strain evidence="2 3">E1L3A</strain>
    </source>
</reference>
<feature type="transmembrane region" description="Helical" evidence="1">
    <location>
        <begin position="105"/>
        <end position="128"/>
    </location>
</feature>
<keyword evidence="1" id="KW-1133">Transmembrane helix</keyword>
<accession>U2EA59</accession>
<protein>
    <submittedName>
        <fullName evidence="2">Uncharacterized protein</fullName>
    </submittedName>
</protein>
<keyword evidence="3" id="KW-1185">Reference proteome</keyword>
<evidence type="ECO:0000313" key="2">
    <source>
        <dbReference type="EMBL" id="ERJ20531.1"/>
    </source>
</evidence>
<feature type="transmembrane region" description="Helical" evidence="1">
    <location>
        <begin position="74"/>
        <end position="93"/>
    </location>
</feature>
<organism evidence="2 3">
    <name type="scientific">Salinisphaera shabanensis E1L3A</name>
    <dbReference type="NCBI Taxonomy" id="1033802"/>
    <lineage>
        <taxon>Bacteria</taxon>
        <taxon>Pseudomonadati</taxon>
        <taxon>Pseudomonadota</taxon>
        <taxon>Gammaproteobacteria</taxon>
        <taxon>Salinisphaerales</taxon>
        <taxon>Salinisphaeraceae</taxon>
        <taxon>Salinisphaera</taxon>
    </lineage>
</organism>
<sequence length="186" mass="20698">MIATTWAFRRGDRALTCFFALFSLGCLYFGGEEASWGQHWFGWATPEQWRALNNQGETNFHNSNSLAGSLLDQLPRNLLAVAMLVGGSILPIIRRLRGRFYARGTFGYWVMPGFDCVAIGLIAPLASIPEKIFESAMDDVPFPFDIEGGEVKELMFAVFLGLYIVTVLLRIRSERSTAATSAARHP</sequence>
<feature type="transmembrane region" description="Helical" evidence="1">
    <location>
        <begin position="154"/>
        <end position="171"/>
    </location>
</feature>
<dbReference type="STRING" id="1033802.SSPSH_000641"/>
<gene>
    <name evidence="2" type="ORF">SSPSH_000641</name>
</gene>
<proteinExistence type="predicted"/>
<dbReference type="Proteomes" id="UP000006242">
    <property type="component" value="Unassembled WGS sequence"/>
</dbReference>
<dbReference type="eggNOG" id="ENOG5032Z6T">
    <property type="taxonomic scope" value="Bacteria"/>
</dbReference>
<feature type="transmembrane region" description="Helical" evidence="1">
    <location>
        <begin position="12"/>
        <end position="31"/>
    </location>
</feature>
<dbReference type="RefSeq" id="WP_021031350.1">
    <property type="nucleotide sequence ID" value="NZ_AFNV02000003.1"/>
</dbReference>